<dbReference type="AlphaFoldDB" id="A0A4P6ZLM5"/>
<dbReference type="Gene3D" id="3.40.33.10">
    <property type="entry name" value="CAP"/>
    <property type="match status" value="1"/>
</dbReference>
<dbReference type="InterPro" id="IPR035940">
    <property type="entry name" value="CAP_sf"/>
</dbReference>
<name>A0A4P6ZLM5_9LACO</name>
<keyword evidence="2" id="KW-1185">Reference proteome</keyword>
<dbReference type="OrthoDB" id="9783944at2"/>
<proteinExistence type="predicted"/>
<protein>
    <recommendedName>
        <fullName evidence="3">SCP domain-containing protein</fullName>
    </recommendedName>
</protein>
<evidence type="ECO:0000313" key="2">
    <source>
        <dbReference type="Proteomes" id="UP000294321"/>
    </source>
</evidence>
<gene>
    <name evidence="1" type="ORF">ELX58_04755</name>
</gene>
<dbReference type="EMBL" id="CP034726">
    <property type="protein sequence ID" value="QBP18457.1"/>
    <property type="molecule type" value="Genomic_DNA"/>
</dbReference>
<evidence type="ECO:0008006" key="3">
    <source>
        <dbReference type="Google" id="ProtNLM"/>
    </source>
</evidence>
<dbReference type="KEGG" id="lji:ELX58_04755"/>
<reference evidence="2" key="1">
    <citation type="submission" date="2018-12" db="EMBL/GenBank/DDBJ databases">
        <title>A new species of lactobacillus.</title>
        <authorList>
            <person name="Jian Y."/>
            <person name="Xin L."/>
            <person name="Hong Z.J."/>
            <person name="Ming L.Z."/>
            <person name="Hong X.Z."/>
        </authorList>
    </citation>
    <scope>NUCLEOTIDE SEQUENCE [LARGE SCALE GENOMIC DNA]</scope>
    <source>
        <strain evidence="2">HSLZ-75</strain>
    </source>
</reference>
<evidence type="ECO:0000313" key="1">
    <source>
        <dbReference type="EMBL" id="QBP18457.1"/>
    </source>
</evidence>
<organism evidence="1 2">
    <name type="scientific">Acetilactobacillus jinshanensis</name>
    <dbReference type="NCBI Taxonomy" id="1720083"/>
    <lineage>
        <taxon>Bacteria</taxon>
        <taxon>Bacillati</taxon>
        <taxon>Bacillota</taxon>
        <taxon>Bacilli</taxon>
        <taxon>Lactobacillales</taxon>
        <taxon>Lactobacillaceae</taxon>
        <taxon>Acetilactobacillus</taxon>
    </lineage>
</organism>
<sequence>MSFKRVIKSLLIFVSVIVMLVGFGAFAKSINVNANHTRTSVIISHKHRVRHSTKSLNQRQYYRLLVLFHDYNDSCDHQQLRTDQKRINVLLAHNWCRLSSFQFEHLILNYDVRAVLTSKYNRRQFNLKIRHIKSRLQATNQVHRLKNQGSTLNNAIRTNLIKDINSTRKRHGLRPLIIDNAMQSTANYRNRHLQYAYENPDESIKYEHLTKVQFNVSQGYTENWIHGFDNHTDGESFLLKHHYGFNGWGENASDWFVTNYHDYYSDGTLDKYIDNTPYNIAYDANDDIMNHDSLSNNGHRENELDPDWRYLGVGISYDKIRNLGTLNEQFAD</sequence>
<dbReference type="Proteomes" id="UP000294321">
    <property type="component" value="Chromosome"/>
</dbReference>
<dbReference type="RefSeq" id="WP_133442016.1">
    <property type="nucleotide sequence ID" value="NZ_CP034726.1"/>
</dbReference>
<accession>A0A4P6ZLM5</accession>